<evidence type="ECO:0000259" key="6">
    <source>
        <dbReference type="PROSITE" id="PS50863"/>
    </source>
</evidence>
<dbReference type="Proteomes" id="UP001396334">
    <property type="component" value="Unassembled WGS sequence"/>
</dbReference>
<comment type="caution">
    <text evidence="7">The sequence shown here is derived from an EMBL/GenBank/DDBJ whole genome shotgun (WGS) entry which is preliminary data.</text>
</comment>
<accession>A0ABR2PAZ1</accession>
<keyword evidence="8" id="KW-1185">Reference proteome</keyword>
<organism evidence="7 8">
    <name type="scientific">Hibiscus sabdariffa</name>
    <name type="common">roselle</name>
    <dbReference type="NCBI Taxonomy" id="183260"/>
    <lineage>
        <taxon>Eukaryota</taxon>
        <taxon>Viridiplantae</taxon>
        <taxon>Streptophyta</taxon>
        <taxon>Embryophyta</taxon>
        <taxon>Tracheophyta</taxon>
        <taxon>Spermatophyta</taxon>
        <taxon>Magnoliopsida</taxon>
        <taxon>eudicotyledons</taxon>
        <taxon>Gunneridae</taxon>
        <taxon>Pentapetalae</taxon>
        <taxon>rosids</taxon>
        <taxon>malvids</taxon>
        <taxon>Malvales</taxon>
        <taxon>Malvaceae</taxon>
        <taxon>Malvoideae</taxon>
        <taxon>Hibiscus</taxon>
    </lineage>
</organism>
<evidence type="ECO:0000313" key="8">
    <source>
        <dbReference type="Proteomes" id="UP001396334"/>
    </source>
</evidence>
<name>A0ABR2PAZ1_9ROSI</name>
<dbReference type="PROSITE" id="PS50863">
    <property type="entry name" value="B3"/>
    <property type="match status" value="1"/>
</dbReference>
<dbReference type="Pfam" id="PF02362">
    <property type="entry name" value="B3"/>
    <property type="match status" value="1"/>
</dbReference>
<dbReference type="InterPro" id="IPR015300">
    <property type="entry name" value="DNA-bd_pseudobarrel_sf"/>
</dbReference>
<dbReference type="InterPro" id="IPR003340">
    <property type="entry name" value="B3_DNA-bd"/>
</dbReference>
<dbReference type="EMBL" id="JBBPBN010000069">
    <property type="protein sequence ID" value="KAK8985601.1"/>
    <property type="molecule type" value="Genomic_DNA"/>
</dbReference>
<keyword evidence="3" id="KW-0238">DNA-binding</keyword>
<evidence type="ECO:0000313" key="7">
    <source>
        <dbReference type="EMBL" id="KAK8985601.1"/>
    </source>
</evidence>
<evidence type="ECO:0000256" key="1">
    <source>
        <dbReference type="ARBA" id="ARBA00004123"/>
    </source>
</evidence>
<keyword evidence="4" id="KW-0804">Transcription</keyword>
<dbReference type="Gene3D" id="2.40.330.10">
    <property type="entry name" value="DNA-binding pseudobarrel domain"/>
    <property type="match status" value="1"/>
</dbReference>
<dbReference type="CDD" id="cd10017">
    <property type="entry name" value="B3_DNA"/>
    <property type="match status" value="1"/>
</dbReference>
<keyword evidence="5" id="KW-0539">Nucleus</keyword>
<comment type="subcellular location">
    <subcellularLocation>
        <location evidence="1">Nucleus</location>
    </subcellularLocation>
</comment>
<reference evidence="7 8" key="1">
    <citation type="journal article" date="2024" name="G3 (Bethesda)">
        <title>Genome assembly of Hibiscus sabdariffa L. provides insights into metabolisms of medicinal natural products.</title>
        <authorList>
            <person name="Kim T."/>
        </authorList>
    </citation>
    <scope>NUCLEOTIDE SEQUENCE [LARGE SCALE GENOMIC DNA]</scope>
    <source>
        <strain evidence="7">TK-2024</strain>
        <tissue evidence="7">Old leaves</tissue>
    </source>
</reference>
<proteinExistence type="predicted"/>
<protein>
    <recommendedName>
        <fullName evidence="6">TF-B3 domain-containing protein</fullName>
    </recommendedName>
</protein>
<evidence type="ECO:0000256" key="4">
    <source>
        <dbReference type="ARBA" id="ARBA00023163"/>
    </source>
</evidence>
<evidence type="ECO:0000256" key="3">
    <source>
        <dbReference type="ARBA" id="ARBA00023125"/>
    </source>
</evidence>
<sequence>MGYACFSTEQLHFLASTYSYLLSAMAYFEKYLTEVDVRKQVAIPTDFVKHLPDYEGGHTITFPVRDVSGKVWENFGYYIRREGNDYPKPVFQKDWRKYVRDKRLGPGDKIIF</sequence>
<evidence type="ECO:0000256" key="5">
    <source>
        <dbReference type="ARBA" id="ARBA00023242"/>
    </source>
</evidence>
<keyword evidence="2" id="KW-0805">Transcription regulation</keyword>
<gene>
    <name evidence="7" type="ORF">V6N11_068849</name>
</gene>
<feature type="domain" description="TF-B3" evidence="6">
    <location>
        <begin position="26"/>
        <end position="112"/>
    </location>
</feature>
<evidence type="ECO:0000256" key="2">
    <source>
        <dbReference type="ARBA" id="ARBA00023015"/>
    </source>
</evidence>
<dbReference type="SUPFAM" id="SSF101936">
    <property type="entry name" value="DNA-binding pseudobarrel domain"/>
    <property type="match status" value="1"/>
</dbReference>